<evidence type="ECO:0000313" key="3">
    <source>
        <dbReference type="EMBL" id="OCT50646.1"/>
    </source>
</evidence>
<keyword evidence="3" id="KW-0378">Hydrolase</keyword>
<dbReference type="GO" id="GO:0004527">
    <property type="term" value="F:exonuclease activity"/>
    <property type="evidence" value="ECO:0007669"/>
    <property type="project" value="UniProtKB-KW"/>
</dbReference>
<keyword evidence="1" id="KW-0732">Signal</keyword>
<gene>
    <name evidence="3" type="ORF">CLCR_07313</name>
</gene>
<keyword evidence="3" id="KW-0269">Exonuclease</keyword>
<organism evidence="3 4">
    <name type="scientific">Cladophialophora carrionii</name>
    <dbReference type="NCBI Taxonomy" id="86049"/>
    <lineage>
        <taxon>Eukaryota</taxon>
        <taxon>Fungi</taxon>
        <taxon>Dikarya</taxon>
        <taxon>Ascomycota</taxon>
        <taxon>Pezizomycotina</taxon>
        <taxon>Eurotiomycetes</taxon>
        <taxon>Chaetothyriomycetidae</taxon>
        <taxon>Chaetothyriales</taxon>
        <taxon>Herpotrichiellaceae</taxon>
        <taxon>Cladophialophora</taxon>
    </lineage>
</organism>
<dbReference type="PANTHER" id="PTHR16320:SF1">
    <property type="entry name" value="SPHINGOMYELINASE DDB_G0288017"/>
    <property type="match status" value="1"/>
</dbReference>
<evidence type="ECO:0000313" key="4">
    <source>
        <dbReference type="Proteomes" id="UP000094526"/>
    </source>
</evidence>
<dbReference type="STRING" id="86049.A0A1C1CQ67"/>
<dbReference type="eggNOG" id="ENOG502QPIS">
    <property type="taxonomic scope" value="Eukaryota"/>
</dbReference>
<feature type="signal peptide" evidence="1">
    <location>
        <begin position="1"/>
        <end position="20"/>
    </location>
</feature>
<dbReference type="EMBL" id="LGRB01000010">
    <property type="protein sequence ID" value="OCT50646.1"/>
    <property type="molecule type" value="Genomic_DNA"/>
</dbReference>
<dbReference type="Gene3D" id="3.60.10.10">
    <property type="entry name" value="Endonuclease/exonuclease/phosphatase"/>
    <property type="match status" value="1"/>
</dbReference>
<dbReference type="GO" id="GO:0004767">
    <property type="term" value="F:sphingomyelin phosphodiesterase activity"/>
    <property type="evidence" value="ECO:0007669"/>
    <property type="project" value="InterPro"/>
</dbReference>
<feature type="chain" id="PRO_5008650976" evidence="1">
    <location>
        <begin position="21"/>
        <end position="294"/>
    </location>
</feature>
<dbReference type="AlphaFoldDB" id="A0A1C1CQ67"/>
<comment type="caution">
    <text evidence="3">The sequence shown here is derived from an EMBL/GenBank/DDBJ whole genome shotgun (WGS) entry which is preliminary data.</text>
</comment>
<name>A0A1C1CQ67_9EURO</name>
<keyword evidence="3" id="KW-0540">Nuclease</keyword>
<keyword evidence="4" id="KW-1185">Reference proteome</keyword>
<dbReference type="Pfam" id="PF22669">
    <property type="entry name" value="Exo_endo_phos2"/>
    <property type="match status" value="1"/>
</dbReference>
<accession>A0A1C1CQ67</accession>
<evidence type="ECO:0000259" key="2">
    <source>
        <dbReference type="Pfam" id="PF22669"/>
    </source>
</evidence>
<keyword evidence="3" id="KW-0255">Endonuclease</keyword>
<dbReference type="Proteomes" id="UP000094526">
    <property type="component" value="Unassembled WGS sequence"/>
</dbReference>
<dbReference type="GO" id="GO:0016791">
    <property type="term" value="F:phosphatase activity"/>
    <property type="evidence" value="ECO:0007669"/>
    <property type="project" value="InterPro"/>
</dbReference>
<dbReference type="InterPro" id="IPR000300">
    <property type="entry name" value="IPPc"/>
</dbReference>
<evidence type="ECO:0000256" key="1">
    <source>
        <dbReference type="SAM" id="SignalP"/>
    </source>
</evidence>
<feature type="domain" description="Inositol polyphosphate-related phosphatase" evidence="2">
    <location>
        <begin position="60"/>
        <end position="220"/>
    </location>
</feature>
<dbReference type="InterPro" id="IPR038772">
    <property type="entry name" value="Sph/SMPD2-like"/>
</dbReference>
<dbReference type="InterPro" id="IPR036691">
    <property type="entry name" value="Endo/exonu/phosph_ase_sf"/>
</dbReference>
<dbReference type="OrthoDB" id="40902at2759"/>
<dbReference type="GO" id="GO:0004519">
    <property type="term" value="F:endonuclease activity"/>
    <property type="evidence" value="ECO:0007669"/>
    <property type="project" value="UniProtKB-KW"/>
</dbReference>
<dbReference type="PANTHER" id="PTHR16320">
    <property type="entry name" value="SPHINGOMYELINASE FAMILY MEMBER"/>
    <property type="match status" value="1"/>
</dbReference>
<dbReference type="VEuPathDB" id="FungiDB:G647_05366"/>
<dbReference type="GO" id="GO:0046856">
    <property type="term" value="P:phosphatidylinositol dephosphorylation"/>
    <property type="evidence" value="ECO:0007669"/>
    <property type="project" value="InterPro"/>
</dbReference>
<dbReference type="GO" id="GO:0005737">
    <property type="term" value="C:cytoplasm"/>
    <property type="evidence" value="ECO:0007669"/>
    <property type="project" value="TreeGrafter"/>
</dbReference>
<dbReference type="VEuPathDB" id="FungiDB:CLCR_07313"/>
<dbReference type="SUPFAM" id="SSF56219">
    <property type="entry name" value="DNase I-like"/>
    <property type="match status" value="1"/>
</dbReference>
<reference evidence="4" key="1">
    <citation type="submission" date="2015-07" db="EMBL/GenBank/DDBJ databases">
        <authorList>
            <person name="Teixeira M.M."/>
            <person name="Souza R.C."/>
            <person name="Almeida L.G."/>
            <person name="Vicente V.A."/>
            <person name="de Hoog S."/>
            <person name="Bocca A.L."/>
            <person name="de Almeida S.R."/>
            <person name="Vasconcelos A.T."/>
            <person name="Felipe M.S."/>
        </authorList>
    </citation>
    <scope>NUCLEOTIDE SEQUENCE [LARGE SCALE GENOMIC DNA]</scope>
    <source>
        <strain evidence="4">KSF</strain>
    </source>
</reference>
<proteinExistence type="predicted"/>
<sequence length="294" mass="31754">MKTISTLITLLLFLLRPSSAATSGTFDLLTYNVAGLPSFLTDNGVPGDKATNAATIGSKFAEYAYDVIHVQEDFAYHSDLYEHDNHAYRTVTSGNVPLGSGLNTLSRFPWTTFARVPWSTCFINEADCLTPKGFTFMRLQLPGGVTVDLYNLHADAGDQQGDKNARRANDQQLLAYIAANSVGRAVVIAGDLNDRYTESGRSIHLLTAAGFHDAWIELVRGGVAPAAGSANIDCGIPAGTNDCEDVDKILYRSGDSVSLSALTYIHVANKFVQSNGDRLSDHNPIRVEFAWSTA</sequence>
<protein>
    <submittedName>
        <fullName evidence="3">Endonuclease/exonuclease/phosphatase family protein</fullName>
    </submittedName>
</protein>